<evidence type="ECO:0000313" key="2">
    <source>
        <dbReference type="Proteomes" id="UP000256971"/>
    </source>
</evidence>
<dbReference type="InterPro" id="IPR009922">
    <property type="entry name" value="DUF1457"/>
</dbReference>
<keyword evidence="2" id="KW-1185">Reference proteome</keyword>
<protein>
    <submittedName>
        <fullName evidence="1">PAS domain-containing protein</fullName>
    </submittedName>
</protein>
<organism evidence="1 2">
    <name type="scientific">Thalassospira indica</name>
    <dbReference type="NCBI Taxonomy" id="1891279"/>
    <lineage>
        <taxon>Bacteria</taxon>
        <taxon>Pseudomonadati</taxon>
        <taxon>Pseudomonadota</taxon>
        <taxon>Alphaproteobacteria</taxon>
        <taxon>Rhodospirillales</taxon>
        <taxon>Thalassospiraceae</taxon>
        <taxon>Thalassospira</taxon>
    </lineage>
</organism>
<name>A0ABM6XZU3_9PROT</name>
<evidence type="ECO:0000313" key="1">
    <source>
        <dbReference type="EMBL" id="AXO15236.1"/>
    </source>
</evidence>
<reference evidence="1 2" key="1">
    <citation type="submission" date="2018-08" db="EMBL/GenBank/DDBJ databases">
        <title>Complete genome sequence of type strain Thalassospira indica MCCC 1A01103T, isolated from isolated from deep seawater of the Indian Ocean.</title>
        <authorList>
            <person name="Liu Y."/>
        </authorList>
    </citation>
    <scope>NUCLEOTIDE SEQUENCE [LARGE SCALE GENOMIC DNA]</scope>
    <source>
        <strain evidence="1 2">PB8BT</strain>
    </source>
</reference>
<accession>A0ABM6XZU3</accession>
<dbReference type="Proteomes" id="UP000256971">
    <property type="component" value="Chromosome"/>
</dbReference>
<sequence>MVPRPTWIKKGTTGPMHVWMHACDVSVTGNGMAKLGGEKEIPLTYLDDDASPAAQALLDFWNAHASEHSIPTRSDFQPDNLAPWIDDISIYEYVPEKDDFQILIEGENIIALTGENWRGAFAREVDCRFSGGLHAAMTEVRITDRPQIHHLRIFQREWQSGIRLLLPVLLQKPGKEDIIQIFLAIFPVND</sequence>
<dbReference type="EMBL" id="CP031555">
    <property type="protein sequence ID" value="AXO15236.1"/>
    <property type="molecule type" value="Genomic_DNA"/>
</dbReference>
<proteinExistence type="predicted"/>
<gene>
    <name evidence="1" type="ORF">DY252_14100</name>
</gene>
<dbReference type="Pfam" id="PF07310">
    <property type="entry name" value="PAS_5"/>
    <property type="match status" value="1"/>
</dbReference>